<protein>
    <submittedName>
        <fullName evidence="2">Uncharacterized protein</fullName>
    </submittedName>
</protein>
<dbReference type="EMBL" id="GBRH01158268">
    <property type="protein sequence ID" value="JAE39628.1"/>
    <property type="molecule type" value="Transcribed_RNA"/>
</dbReference>
<sequence>MSSGHGSPMHNIQKGLREFQPHQEQLEYQRNADIPFLIAENEGRAQTHEKEFQHPHG</sequence>
<proteinExistence type="predicted"/>
<evidence type="ECO:0000313" key="2">
    <source>
        <dbReference type="EMBL" id="JAE39628.1"/>
    </source>
</evidence>
<reference evidence="2" key="1">
    <citation type="submission" date="2014-09" db="EMBL/GenBank/DDBJ databases">
        <authorList>
            <person name="Magalhaes I.L.F."/>
            <person name="Oliveira U."/>
            <person name="Santos F.R."/>
            <person name="Vidigal T.H.D.A."/>
            <person name="Brescovit A.D."/>
            <person name="Santos A.J."/>
        </authorList>
    </citation>
    <scope>NUCLEOTIDE SEQUENCE</scope>
    <source>
        <tissue evidence="2">Shoot tissue taken approximately 20 cm above the soil surface</tissue>
    </source>
</reference>
<dbReference type="AlphaFoldDB" id="A0A0A9I3A7"/>
<evidence type="ECO:0000256" key="1">
    <source>
        <dbReference type="SAM" id="MobiDB-lite"/>
    </source>
</evidence>
<feature type="compositionally biased region" description="Basic and acidic residues" evidence="1">
    <location>
        <begin position="15"/>
        <end position="27"/>
    </location>
</feature>
<reference evidence="2" key="2">
    <citation type="journal article" date="2015" name="Data Brief">
        <title>Shoot transcriptome of the giant reed, Arundo donax.</title>
        <authorList>
            <person name="Barrero R.A."/>
            <person name="Guerrero F.D."/>
            <person name="Moolhuijzen P."/>
            <person name="Goolsby J.A."/>
            <person name="Tidwell J."/>
            <person name="Bellgard S.E."/>
            <person name="Bellgard M.I."/>
        </authorList>
    </citation>
    <scope>NUCLEOTIDE SEQUENCE</scope>
    <source>
        <tissue evidence="2">Shoot tissue taken approximately 20 cm above the soil surface</tissue>
    </source>
</reference>
<accession>A0A0A9I3A7</accession>
<organism evidence="2">
    <name type="scientific">Arundo donax</name>
    <name type="common">Giant reed</name>
    <name type="synonym">Donax arundinaceus</name>
    <dbReference type="NCBI Taxonomy" id="35708"/>
    <lineage>
        <taxon>Eukaryota</taxon>
        <taxon>Viridiplantae</taxon>
        <taxon>Streptophyta</taxon>
        <taxon>Embryophyta</taxon>
        <taxon>Tracheophyta</taxon>
        <taxon>Spermatophyta</taxon>
        <taxon>Magnoliopsida</taxon>
        <taxon>Liliopsida</taxon>
        <taxon>Poales</taxon>
        <taxon>Poaceae</taxon>
        <taxon>PACMAD clade</taxon>
        <taxon>Arundinoideae</taxon>
        <taxon>Arundineae</taxon>
        <taxon>Arundo</taxon>
    </lineage>
</organism>
<name>A0A0A9I3A7_ARUDO</name>
<feature type="region of interest" description="Disordered" evidence="1">
    <location>
        <begin position="1"/>
        <end position="30"/>
    </location>
</feature>